<dbReference type="SUPFAM" id="SSF52540">
    <property type="entry name" value="P-loop containing nucleoside triphosphate hydrolases"/>
    <property type="match status" value="1"/>
</dbReference>
<dbReference type="Gene3D" id="3.80.10.10">
    <property type="entry name" value="Ribonuclease Inhibitor"/>
    <property type="match status" value="1"/>
</dbReference>
<evidence type="ECO:0000259" key="4">
    <source>
        <dbReference type="Pfam" id="PF18052"/>
    </source>
</evidence>
<keyword evidence="2" id="KW-0547">Nucleotide-binding</keyword>
<dbReference type="CDD" id="cd14798">
    <property type="entry name" value="RX-CC_like"/>
    <property type="match status" value="1"/>
</dbReference>
<dbReference type="SUPFAM" id="SSF52058">
    <property type="entry name" value="L domain-like"/>
    <property type="match status" value="1"/>
</dbReference>
<dbReference type="InterPro" id="IPR041118">
    <property type="entry name" value="Rx_N"/>
</dbReference>
<feature type="domain" description="Disease resistance N-terminal" evidence="4">
    <location>
        <begin position="46"/>
        <end position="134"/>
    </location>
</feature>
<dbReference type="Pfam" id="PF25019">
    <property type="entry name" value="LRR_R13L1-DRL21"/>
    <property type="match status" value="1"/>
</dbReference>
<evidence type="ECO:0000256" key="2">
    <source>
        <dbReference type="ARBA" id="ARBA00022741"/>
    </source>
</evidence>
<evidence type="ECO:0000256" key="1">
    <source>
        <dbReference type="ARBA" id="ARBA00022737"/>
    </source>
</evidence>
<dbReference type="Gene3D" id="1.20.5.4130">
    <property type="match status" value="1"/>
</dbReference>
<dbReference type="Pfam" id="PF18052">
    <property type="entry name" value="Rx_N"/>
    <property type="match status" value="1"/>
</dbReference>
<keyword evidence="1" id="KW-0677">Repeat</keyword>
<comment type="caution">
    <text evidence="6">The sequence shown here is derived from an EMBL/GenBank/DDBJ whole genome shotgun (WGS) entry which is preliminary data.</text>
</comment>
<dbReference type="EMBL" id="AWUE01020733">
    <property type="protein sequence ID" value="OMO66626.1"/>
    <property type="molecule type" value="Genomic_DNA"/>
</dbReference>
<dbReference type="InterPro" id="IPR027417">
    <property type="entry name" value="P-loop_NTPase"/>
</dbReference>
<dbReference type="InterPro" id="IPR038005">
    <property type="entry name" value="RX-like_CC"/>
</dbReference>
<reference evidence="7" key="1">
    <citation type="submission" date="2013-09" db="EMBL/GenBank/DDBJ databases">
        <title>Corchorus olitorius genome sequencing.</title>
        <authorList>
            <person name="Alam M."/>
            <person name="Haque M.S."/>
            <person name="Islam M.S."/>
            <person name="Emdad E.M."/>
            <person name="Islam M.M."/>
            <person name="Ahmed B."/>
            <person name="Halim A."/>
            <person name="Hossen Q.M.M."/>
            <person name="Hossain M.Z."/>
            <person name="Ahmed R."/>
            <person name="Khan M.M."/>
            <person name="Islam R."/>
            <person name="Rashid M.M."/>
            <person name="Khan S.A."/>
            <person name="Rahman M.S."/>
            <person name="Alam M."/>
            <person name="Yahiya A.S."/>
            <person name="Khan M.S."/>
            <person name="Azam M.S."/>
            <person name="Haque T."/>
            <person name="Lashkar M.Z.H."/>
            <person name="Akhand A.I."/>
            <person name="Morshed G."/>
            <person name="Roy S."/>
            <person name="Uddin K.S."/>
            <person name="Rabeya T."/>
            <person name="Hossain A.S."/>
            <person name="Chowdhury A."/>
            <person name="Snigdha A.R."/>
            <person name="Mortoza M.S."/>
            <person name="Matin S.A."/>
            <person name="Hoque S.M.E."/>
            <person name="Islam M.K."/>
            <person name="Roy D.K."/>
            <person name="Haider R."/>
            <person name="Moosa M.M."/>
            <person name="Elias S.M."/>
            <person name="Hasan A.M."/>
            <person name="Jahan S."/>
            <person name="Shafiuddin M."/>
            <person name="Mahmood N."/>
            <person name="Shommy N.S."/>
        </authorList>
    </citation>
    <scope>NUCLEOTIDE SEQUENCE [LARGE SCALE GENOMIC DNA]</scope>
    <source>
        <strain evidence="7">cv. O-4</strain>
    </source>
</reference>
<evidence type="ECO:0000256" key="3">
    <source>
        <dbReference type="ARBA" id="ARBA00022821"/>
    </source>
</evidence>
<dbReference type="InterPro" id="IPR042197">
    <property type="entry name" value="Apaf_helical"/>
</dbReference>
<keyword evidence="3" id="KW-0611">Plant defense</keyword>
<dbReference type="GO" id="GO:0000166">
    <property type="term" value="F:nucleotide binding"/>
    <property type="evidence" value="ECO:0007669"/>
    <property type="project" value="UniProtKB-KW"/>
</dbReference>
<accession>A0A1R3H8Q0</accession>
<sequence>MVAILELLINHMRFDSKLKSSRPIEDFQKNIPATFGLWAVGFSRVLEQLTSIGLQVAESGVRLVVGVTEDVEKLRNTFRTIQAVLEDAEERQVKEKAVKIWLDKLQNVAYNMEDVLDEWNTAILKLQIPRDDPSSSTSTLTSKVRSLIQLPSLSIPRLVQRRDIGIKIKELNERLQAISKEKDDFAFLVDITRNHNDLQTERPKTTYFVDVSQIRDRCQGLPLAAKALGGLLRFKRSREQWQRILDSNTWELDEAEKDEDIGIPNAMYNVKKLRSLLLDSNSYYPTGLEACLPKLFDQLTCLRTLSLWGDPSVEEMSIKELPKEIGKLIHLRYLSLEGNARLSELPETLCDLCNLQTLNIRSCCKLQKLPHGIEKLINLRHLQNKYTKSLSMPKGMQGLTFLQTLEEFAVKGGGGITGLEDLGKLIHVRGNLELKGLGNVVEEKEAREARLSTKAGLHSLTLRFDGGYFKEQETRIEDEALVFRALQPSQNLQILCIEYCVGPVFPSWMTSLTMLKILHIYWCNWESLPPMGKLRSLEYLTMSFMNVKKVGEEFLGIETSSSSSVNHNITYFPNLKELTFQYMAGWEEWEYEHEKVVLEGGGRDKSSSKFSIIMPKLEYLCIYGCSVLKTLPHQVLQSRALQQLEIRDSRILYKRFNKSTGDDWPSISHIPAVLVD</sequence>
<dbReference type="OrthoDB" id="773208at2759"/>
<feature type="domain" description="R13L1/DRL21-like LRR repeat region" evidence="5">
    <location>
        <begin position="419"/>
        <end position="544"/>
    </location>
</feature>
<organism evidence="6 7">
    <name type="scientific">Corchorus olitorius</name>
    <dbReference type="NCBI Taxonomy" id="93759"/>
    <lineage>
        <taxon>Eukaryota</taxon>
        <taxon>Viridiplantae</taxon>
        <taxon>Streptophyta</taxon>
        <taxon>Embryophyta</taxon>
        <taxon>Tracheophyta</taxon>
        <taxon>Spermatophyta</taxon>
        <taxon>Magnoliopsida</taxon>
        <taxon>eudicotyledons</taxon>
        <taxon>Gunneridae</taxon>
        <taxon>Pentapetalae</taxon>
        <taxon>rosids</taxon>
        <taxon>malvids</taxon>
        <taxon>Malvales</taxon>
        <taxon>Malvaceae</taxon>
        <taxon>Grewioideae</taxon>
        <taxon>Apeibeae</taxon>
        <taxon>Corchorus</taxon>
    </lineage>
</organism>
<evidence type="ECO:0000313" key="7">
    <source>
        <dbReference type="Proteomes" id="UP000187203"/>
    </source>
</evidence>
<dbReference type="PANTHER" id="PTHR47186:SF30">
    <property type="entry name" value="EF-HAND DOMAIN-CONTAINING PROTEIN"/>
    <property type="match status" value="1"/>
</dbReference>
<dbReference type="Proteomes" id="UP000187203">
    <property type="component" value="Unassembled WGS sequence"/>
</dbReference>
<dbReference type="PANTHER" id="PTHR47186">
    <property type="entry name" value="LEUCINE-RICH REPEAT-CONTAINING PROTEIN 57"/>
    <property type="match status" value="1"/>
</dbReference>
<evidence type="ECO:0000259" key="5">
    <source>
        <dbReference type="Pfam" id="PF25019"/>
    </source>
</evidence>
<dbReference type="AlphaFoldDB" id="A0A1R3H8Q0"/>
<name>A0A1R3H8Q0_9ROSI</name>
<dbReference type="Gene3D" id="1.10.8.430">
    <property type="entry name" value="Helical domain of apoptotic protease-activating factors"/>
    <property type="match status" value="1"/>
</dbReference>
<dbReference type="InterPro" id="IPR032675">
    <property type="entry name" value="LRR_dom_sf"/>
</dbReference>
<evidence type="ECO:0000313" key="6">
    <source>
        <dbReference type="EMBL" id="OMO66626.1"/>
    </source>
</evidence>
<dbReference type="InterPro" id="IPR056789">
    <property type="entry name" value="LRR_R13L1-DRL21"/>
</dbReference>
<dbReference type="GO" id="GO:0051707">
    <property type="term" value="P:response to other organism"/>
    <property type="evidence" value="ECO:0007669"/>
    <property type="project" value="UniProtKB-ARBA"/>
</dbReference>
<protein>
    <submittedName>
        <fullName evidence="6">Uncharacterized protein</fullName>
    </submittedName>
</protein>
<gene>
    <name evidence="6" type="ORF">COLO4_30476</name>
</gene>
<proteinExistence type="predicted"/>
<keyword evidence="7" id="KW-1185">Reference proteome</keyword>
<dbReference type="GO" id="GO:0006952">
    <property type="term" value="P:defense response"/>
    <property type="evidence" value="ECO:0007669"/>
    <property type="project" value="UniProtKB-KW"/>
</dbReference>